<dbReference type="Pfam" id="PF13432">
    <property type="entry name" value="TPR_16"/>
    <property type="match status" value="1"/>
</dbReference>
<evidence type="ECO:0000256" key="3">
    <source>
        <dbReference type="ARBA" id="ARBA00011970"/>
    </source>
</evidence>
<evidence type="ECO:0000256" key="6">
    <source>
        <dbReference type="ARBA" id="ARBA00022737"/>
    </source>
</evidence>
<comment type="pathway">
    <text evidence="1">Protein modification; protein glycosylation.</text>
</comment>
<gene>
    <name evidence="11" type="ORF">GCM10022394_19940</name>
</gene>
<dbReference type="CDD" id="cd00761">
    <property type="entry name" value="Glyco_tranf_GTA_type"/>
    <property type="match status" value="1"/>
</dbReference>
<dbReference type="Gene3D" id="3.40.50.2000">
    <property type="entry name" value="Glycogen Phosphorylase B"/>
    <property type="match status" value="1"/>
</dbReference>
<feature type="repeat" description="TPR" evidence="8">
    <location>
        <begin position="163"/>
        <end position="196"/>
    </location>
</feature>
<evidence type="ECO:0000313" key="12">
    <source>
        <dbReference type="Proteomes" id="UP001500795"/>
    </source>
</evidence>
<comment type="caution">
    <text evidence="11">The sequence shown here is derived from an EMBL/GenBank/DDBJ whole genome shotgun (WGS) entry which is preliminary data.</text>
</comment>
<dbReference type="Gene3D" id="3.90.550.10">
    <property type="entry name" value="Spore Coat Polysaccharide Biosynthesis Protein SpsA, Chain A"/>
    <property type="match status" value="1"/>
</dbReference>
<dbReference type="InterPro" id="IPR029044">
    <property type="entry name" value="Nucleotide-diphossugar_trans"/>
</dbReference>
<dbReference type="PANTHER" id="PTHR44835">
    <property type="entry name" value="UDP-N-ACETYLGLUCOSAMINE--PEPTIDE N-ACETYLGLUCOSAMINYLTRANSFERASE SPINDLY-RELATED"/>
    <property type="match status" value="1"/>
</dbReference>
<evidence type="ECO:0000256" key="4">
    <source>
        <dbReference type="ARBA" id="ARBA00022676"/>
    </source>
</evidence>
<proteinExistence type="inferred from homology"/>
<dbReference type="Pfam" id="PF13844">
    <property type="entry name" value="Glyco_transf_41"/>
    <property type="match status" value="2"/>
</dbReference>
<name>A0ABP6VWC4_9GAMM</name>
<evidence type="ECO:0000259" key="10">
    <source>
        <dbReference type="Pfam" id="PF13844"/>
    </source>
</evidence>
<dbReference type="InterPro" id="IPR029489">
    <property type="entry name" value="OGT/SEC/SPY_C"/>
</dbReference>
<dbReference type="EMBL" id="BAABCX010000002">
    <property type="protein sequence ID" value="GAA3540182.1"/>
    <property type="molecule type" value="Genomic_DNA"/>
</dbReference>
<dbReference type="InterPro" id="IPR019734">
    <property type="entry name" value="TPR_rpt"/>
</dbReference>
<comment type="similarity">
    <text evidence="2">Belongs to the glycosyltransferase 41 family. O-GlcNAc transferase subfamily.</text>
</comment>
<reference evidence="12" key="1">
    <citation type="journal article" date="2019" name="Int. J. Syst. Evol. Microbiol.">
        <title>The Global Catalogue of Microorganisms (GCM) 10K type strain sequencing project: providing services to taxonomists for standard genome sequencing and annotation.</title>
        <authorList>
            <consortium name="The Broad Institute Genomics Platform"/>
            <consortium name="The Broad Institute Genome Sequencing Center for Infectious Disease"/>
            <person name="Wu L."/>
            <person name="Ma J."/>
        </authorList>
    </citation>
    <scope>NUCLEOTIDE SEQUENCE [LARGE SCALE GENOMIC DNA]</scope>
    <source>
        <strain evidence="12">JCM 17110</strain>
    </source>
</reference>
<sequence length="1250" mass="141212">MELYTQGYVAEAITYAEQLTIQYPDDAFSWKALGNSLYKAELNLQALDALEKARALAPEDYLIFNSLAKVNQTLGNHPQAIAEQQESIRLNPSYSSAHIALAKMFLDQGNKNKITEHLDEAEKLGHDLAEILSIRVIAESYSFQFHQALNNVRTLLKLKPNEAIVQNHAANIYKDMADFEMAERHYSQALKLDPDYTTAYSGLLYCMHYNPHRTQEQILAFAKQCAGRFTPKENVSLTSSYDLTPNKPLRIGMISSGFKLHPVGQMITPALENLPSDIELYAYSTNDNHDFITGRIKNSVKSWSAIHHLSDKQLAEKIQQDGIDILIDLAGHGDGNRLRTFCMNPAPVNIKWVGGLVNTTGLSAFDYLLSDHIETPSAVDQWYVEKLIRMPDDYICYLPPPYIPDITALPAISNGFITLGCFNNPAKINPILLAQWAKLMHELPNSRLYLKGGQYNSAEVCDRIRNIMQEHRIGADRLILEGPSSHKELLGSYNKVDIALDPWPYSGGLTTCEAMMMGVPVVTLPGPTFAGRHSATHLVNAGMPELVASDWDEYRRRAVELASDWPNLSVIRACLRQILLKSPVCDGPRFAKHFTTAMRAIWQRYCEDKKPAALSIDKNGQAWFEGEERPVKLPALVGGEDSGFNFGFHGQIITLDNGSLMLKAPNFSKLQEGGKFAIIAFDPANNTDNIEALQQQGELYHYPLVTLGNGKETTLYSCLGPAMTATLEPLPTERQLASNEQSTQVTAKQPIGTLRLDDIEGLESIDWLLLDNMNDSLTILENGENALEHTLLVQARVNFTPTHKQQPELTQISHWLARHGFSFYRLNNLEHRSRLPKPDDLLKQQASQLTCADAIFIPNAKRMEELTDNQRLKLAFLLHTVYGVHDLTYSLLSAHTPAMAEQYQAEITPVVNNRAVAANKAVTVPQADMRGNDRAQTSAELIDVNKESSSTEIKKNVTVLKASKNMDTHTRICIGVPIYNEELYIAETLNSLKAQNIDNVHFLVTDNHSTDRTLEICREIIGNDERFTLIQHKQNIGALENFKFAFEASRSDYFMWLGGHDFISGRYIETAIKILDKSPQISMVCGQPHAILNSVDRGVMKEAIYDFTDQNPINRYLQSVGMLSNCTVVHSVFRRSALSNFQFRITISGDHVLISHLLWQGQLRYMEKEKYSRRFFEQRSSTQPERISGDQRYLSRHDFYKYYLDDFASLYHEDERMSRYLEGKILELLDRRWGRQGFIFNDGFQSLAGE</sequence>
<dbReference type="InterPro" id="IPR001173">
    <property type="entry name" value="Glyco_trans_2-like"/>
</dbReference>
<evidence type="ECO:0000256" key="2">
    <source>
        <dbReference type="ARBA" id="ARBA00005386"/>
    </source>
</evidence>
<evidence type="ECO:0000259" key="9">
    <source>
        <dbReference type="Pfam" id="PF00535"/>
    </source>
</evidence>
<keyword evidence="12" id="KW-1185">Reference proteome</keyword>
<dbReference type="Pfam" id="PF00535">
    <property type="entry name" value="Glycos_transf_2"/>
    <property type="match status" value="1"/>
</dbReference>
<dbReference type="Proteomes" id="UP001500795">
    <property type="component" value="Unassembled WGS sequence"/>
</dbReference>
<organism evidence="11 12">
    <name type="scientific">Zobellella aerophila</name>
    <dbReference type="NCBI Taxonomy" id="870480"/>
    <lineage>
        <taxon>Bacteria</taxon>
        <taxon>Pseudomonadati</taxon>
        <taxon>Pseudomonadota</taxon>
        <taxon>Gammaproteobacteria</taxon>
        <taxon>Aeromonadales</taxon>
        <taxon>Aeromonadaceae</taxon>
        <taxon>Zobellella</taxon>
    </lineage>
</organism>
<evidence type="ECO:0000256" key="7">
    <source>
        <dbReference type="ARBA" id="ARBA00022803"/>
    </source>
</evidence>
<keyword evidence="5" id="KW-0808">Transferase</keyword>
<keyword evidence="4" id="KW-0328">Glycosyltransferase</keyword>
<dbReference type="Pfam" id="PF13181">
    <property type="entry name" value="TPR_8"/>
    <property type="match status" value="1"/>
</dbReference>
<evidence type="ECO:0000256" key="1">
    <source>
        <dbReference type="ARBA" id="ARBA00004922"/>
    </source>
</evidence>
<dbReference type="SUPFAM" id="SSF53756">
    <property type="entry name" value="UDP-Glycosyltransferase/glycogen phosphorylase"/>
    <property type="match status" value="1"/>
</dbReference>
<keyword evidence="6" id="KW-0677">Repeat</keyword>
<accession>A0ABP6VWC4</accession>
<dbReference type="InterPro" id="IPR011990">
    <property type="entry name" value="TPR-like_helical_dom_sf"/>
</dbReference>
<dbReference type="SMART" id="SM00028">
    <property type="entry name" value="TPR"/>
    <property type="match status" value="4"/>
</dbReference>
<dbReference type="SUPFAM" id="SSF48452">
    <property type="entry name" value="TPR-like"/>
    <property type="match status" value="1"/>
</dbReference>
<protein>
    <recommendedName>
        <fullName evidence="3">protein O-GlcNAc transferase</fullName>
        <ecNumber evidence="3">2.4.1.255</ecNumber>
    </recommendedName>
</protein>
<evidence type="ECO:0000256" key="8">
    <source>
        <dbReference type="PROSITE-ProRule" id="PRU00339"/>
    </source>
</evidence>
<dbReference type="InterPro" id="IPR051939">
    <property type="entry name" value="Glycosyltr_41/O-GlcNAc_trsf"/>
</dbReference>
<dbReference type="PROSITE" id="PS50005">
    <property type="entry name" value="TPR"/>
    <property type="match status" value="1"/>
</dbReference>
<keyword evidence="7 8" id="KW-0802">TPR repeat</keyword>
<feature type="domain" description="O-GlcNAc transferase C-terminal" evidence="10">
    <location>
        <begin position="240"/>
        <end position="394"/>
    </location>
</feature>
<dbReference type="EC" id="2.4.1.255" evidence="3"/>
<dbReference type="Gene3D" id="3.40.50.11380">
    <property type="match status" value="1"/>
</dbReference>
<evidence type="ECO:0000313" key="11">
    <source>
        <dbReference type="EMBL" id="GAA3540182.1"/>
    </source>
</evidence>
<feature type="domain" description="Glycosyltransferase 2-like" evidence="9">
    <location>
        <begin position="973"/>
        <end position="1135"/>
    </location>
</feature>
<feature type="domain" description="O-GlcNAc transferase C-terminal" evidence="10">
    <location>
        <begin position="417"/>
        <end position="591"/>
    </location>
</feature>
<dbReference type="Gene3D" id="1.25.40.10">
    <property type="entry name" value="Tetratricopeptide repeat domain"/>
    <property type="match status" value="2"/>
</dbReference>
<dbReference type="PANTHER" id="PTHR44835:SF1">
    <property type="entry name" value="PROTEIN O-GLCNAC TRANSFERASE"/>
    <property type="match status" value="1"/>
</dbReference>
<dbReference type="SUPFAM" id="SSF53448">
    <property type="entry name" value="Nucleotide-diphospho-sugar transferases"/>
    <property type="match status" value="1"/>
</dbReference>
<evidence type="ECO:0000256" key="5">
    <source>
        <dbReference type="ARBA" id="ARBA00022679"/>
    </source>
</evidence>